<gene>
    <name evidence="2" type="ORF">FYJ50_10330</name>
</gene>
<evidence type="ECO:0000313" key="3">
    <source>
        <dbReference type="Proteomes" id="UP000470082"/>
    </source>
</evidence>
<reference evidence="2 3" key="1">
    <citation type="submission" date="2019-08" db="EMBL/GenBank/DDBJ databases">
        <title>In-depth cultivation of the pig gut microbiome towards novel bacterial diversity and tailored functional studies.</title>
        <authorList>
            <person name="Wylensek D."/>
            <person name="Hitch T.C.A."/>
            <person name="Clavel T."/>
        </authorList>
    </citation>
    <scope>NUCLEOTIDE SEQUENCE [LARGE SCALE GENOMIC DNA]</scope>
    <source>
        <strain evidence="2 3">LKV-178-WT-2G</strain>
    </source>
</reference>
<protein>
    <submittedName>
        <fullName evidence="2">Uncharacterized protein</fullName>
    </submittedName>
</protein>
<dbReference type="AlphaFoldDB" id="A0A7X2T4I1"/>
<proteinExistence type="predicted"/>
<evidence type="ECO:0000256" key="1">
    <source>
        <dbReference type="SAM" id="Phobius"/>
    </source>
</evidence>
<name>A0A7X2T4I1_9FIRM</name>
<feature type="transmembrane region" description="Helical" evidence="1">
    <location>
        <begin position="89"/>
        <end position="110"/>
    </location>
</feature>
<organism evidence="2 3">
    <name type="scientific">Floccifex porci</name>
    <dbReference type="NCBI Taxonomy" id="2606629"/>
    <lineage>
        <taxon>Bacteria</taxon>
        <taxon>Bacillati</taxon>
        <taxon>Bacillota</taxon>
        <taxon>Erysipelotrichia</taxon>
        <taxon>Erysipelotrichales</taxon>
        <taxon>Erysipelotrichaceae</taxon>
        <taxon>Floccifex</taxon>
    </lineage>
</organism>
<feature type="transmembrane region" description="Helical" evidence="1">
    <location>
        <begin position="62"/>
        <end position="83"/>
    </location>
</feature>
<feature type="transmembrane region" description="Helical" evidence="1">
    <location>
        <begin position="20"/>
        <end position="41"/>
    </location>
</feature>
<dbReference type="InterPro" id="IPR005325">
    <property type="entry name" value="DUF308_memb"/>
</dbReference>
<sequence length="228" mass="25321">MPALLNKAMGPIASNSSNPLSIIIAAIIYIPPEFIISFELLRKNIIMKLEVVMKNKLFTSNVDFLLSNAILFVTGLIVTFFNIHLVLTASRIIGIVSLTLGIYLLYIFFFKQITGSSPFFIGFMCFITGLIMAIKPDLVISFLPMVIGVILIIGSLLQLKKTLLLRYNKDSFFTVMLVINILFLIAGLSLFLDPIQSLSNIIKIVGILMILYSIYSTVGALLADKYIN</sequence>
<feature type="transmembrane region" description="Helical" evidence="1">
    <location>
        <begin position="117"/>
        <end position="134"/>
    </location>
</feature>
<dbReference type="Pfam" id="PF03729">
    <property type="entry name" value="DUF308"/>
    <property type="match status" value="1"/>
</dbReference>
<feature type="transmembrane region" description="Helical" evidence="1">
    <location>
        <begin position="171"/>
        <end position="192"/>
    </location>
</feature>
<keyword evidence="1" id="KW-0812">Transmembrane</keyword>
<accession>A0A7X2T4I1</accession>
<dbReference type="EMBL" id="VUMM01000040">
    <property type="protein sequence ID" value="MSS02465.1"/>
    <property type="molecule type" value="Genomic_DNA"/>
</dbReference>
<keyword evidence="1" id="KW-0472">Membrane</keyword>
<feature type="transmembrane region" description="Helical" evidence="1">
    <location>
        <begin position="204"/>
        <end position="223"/>
    </location>
</feature>
<dbReference type="Proteomes" id="UP000470082">
    <property type="component" value="Unassembled WGS sequence"/>
</dbReference>
<comment type="caution">
    <text evidence="2">The sequence shown here is derived from an EMBL/GenBank/DDBJ whole genome shotgun (WGS) entry which is preliminary data.</text>
</comment>
<keyword evidence="1" id="KW-1133">Transmembrane helix</keyword>
<evidence type="ECO:0000313" key="2">
    <source>
        <dbReference type="EMBL" id="MSS02465.1"/>
    </source>
</evidence>
<feature type="transmembrane region" description="Helical" evidence="1">
    <location>
        <begin position="140"/>
        <end position="159"/>
    </location>
</feature>
<keyword evidence="3" id="KW-1185">Reference proteome</keyword>